<dbReference type="PANTHER" id="PTHR17224:SF1">
    <property type="entry name" value="PEPTIDYL-TRNA HYDROLASE"/>
    <property type="match status" value="1"/>
</dbReference>
<dbReference type="Proteomes" id="UP000229976">
    <property type="component" value="Unassembled WGS sequence"/>
</dbReference>
<feature type="site" description="Discriminates between blocked and unblocked aminoacyl-tRNA" evidence="7">
    <location>
        <position position="9"/>
    </location>
</feature>
<gene>
    <name evidence="7" type="primary">pth</name>
    <name evidence="10" type="ORF">COX37_01860</name>
</gene>
<comment type="caution">
    <text evidence="10">The sequence shown here is derived from an EMBL/GenBank/DDBJ whole genome shotgun (WGS) entry which is preliminary data.</text>
</comment>
<dbReference type="CDD" id="cd00462">
    <property type="entry name" value="PTH"/>
    <property type="match status" value="1"/>
</dbReference>
<evidence type="ECO:0000256" key="3">
    <source>
        <dbReference type="ARBA" id="ARBA00022801"/>
    </source>
</evidence>
<evidence type="ECO:0000313" key="11">
    <source>
        <dbReference type="Proteomes" id="UP000229976"/>
    </source>
</evidence>
<feature type="site" description="Stabilizes the basic form of H active site to accept a proton" evidence="7">
    <location>
        <position position="115"/>
    </location>
</feature>
<evidence type="ECO:0000256" key="2">
    <source>
        <dbReference type="ARBA" id="ARBA00022555"/>
    </source>
</evidence>
<comment type="caution">
    <text evidence="7">Lacks conserved residue(s) required for the propagation of feature annotation.</text>
</comment>
<evidence type="ECO:0000313" key="10">
    <source>
        <dbReference type="EMBL" id="PIP22832.1"/>
    </source>
</evidence>
<keyword evidence="4 7" id="KW-0694">RNA-binding</keyword>
<evidence type="ECO:0000256" key="7">
    <source>
        <dbReference type="HAMAP-Rule" id="MF_00083"/>
    </source>
</evidence>
<dbReference type="SUPFAM" id="SSF53178">
    <property type="entry name" value="Peptidyl-tRNA hydrolase-like"/>
    <property type="match status" value="1"/>
</dbReference>
<dbReference type="EC" id="3.1.1.29" evidence="1 7"/>
<dbReference type="HAMAP" id="MF_00083">
    <property type="entry name" value="Pept_tRNA_hydro_bact"/>
    <property type="match status" value="1"/>
</dbReference>
<comment type="function">
    <text evidence="7">Catalyzes the release of premature peptidyl moieties from peptidyl-tRNA molecules trapped in stalled 50S ribosomal subunits, and thus maintains levels of free tRNAs and 50S ribosomes.</text>
</comment>
<feature type="binding site" evidence="7">
    <location>
        <position position="75"/>
    </location>
    <ligand>
        <name>tRNA</name>
        <dbReference type="ChEBI" id="CHEBI:17843"/>
    </ligand>
</feature>
<dbReference type="GO" id="GO:0004045">
    <property type="term" value="F:peptidyl-tRNA hydrolase activity"/>
    <property type="evidence" value="ECO:0007669"/>
    <property type="project" value="UniProtKB-UniRule"/>
</dbReference>
<organism evidence="10 11">
    <name type="scientific">Candidatus Nealsonbacteria bacterium CG23_combo_of_CG06-09_8_20_14_all_39_17</name>
    <dbReference type="NCBI Taxonomy" id="1974722"/>
    <lineage>
        <taxon>Bacteria</taxon>
        <taxon>Candidatus Nealsoniibacteriota</taxon>
    </lineage>
</organism>
<dbReference type="InterPro" id="IPR001328">
    <property type="entry name" value="Pept_tRNA_hydro"/>
</dbReference>
<dbReference type="EMBL" id="PCRO01000024">
    <property type="protein sequence ID" value="PIP22832.1"/>
    <property type="molecule type" value="Genomic_DNA"/>
</dbReference>
<keyword evidence="3 7" id="KW-0378">Hydrolase</keyword>
<dbReference type="NCBIfam" id="TIGR00447">
    <property type="entry name" value="pth"/>
    <property type="match status" value="1"/>
</dbReference>
<sequence>MLLIVGLGNPGEKFKNTRHNIGFKAIDGIVANFSRPLTESRSGGTTFNFQSIFNAQISKGKINGQDIVLAKPQTFMNLSGQSIKKIIKDCPASTPLWRGKMREKLKIENLVVIHDDIDLPLGKIKIVKNRGTGGHKGVESIAKELKTKDFIRIRIGVNQSSKLKMQNEKQQLKTQKIEAFVLGKFDKKEEKIVKEIIKKTISAVEMILSQGLEKTMSEFNQ</sequence>
<dbReference type="PROSITE" id="PS01195">
    <property type="entry name" value="PEPT_TRNA_HYDROL_1"/>
    <property type="match status" value="1"/>
</dbReference>
<dbReference type="InterPro" id="IPR036416">
    <property type="entry name" value="Pept_tRNA_hydro_sf"/>
</dbReference>
<evidence type="ECO:0000256" key="5">
    <source>
        <dbReference type="ARBA" id="ARBA00038063"/>
    </source>
</evidence>
<keyword evidence="7" id="KW-0963">Cytoplasm</keyword>
<evidence type="ECO:0000256" key="4">
    <source>
        <dbReference type="ARBA" id="ARBA00022884"/>
    </source>
</evidence>
<protein>
    <recommendedName>
        <fullName evidence="6 7">Peptidyl-tRNA hydrolase</fullName>
        <shortName evidence="7">Pth</shortName>
        <ecNumber evidence="1 7">3.1.1.29</ecNumber>
    </recommendedName>
</protein>
<comment type="similarity">
    <text evidence="5 7 9">Belongs to the PTH family.</text>
</comment>
<comment type="subcellular location">
    <subcellularLocation>
        <location evidence="7">Cytoplasm</location>
    </subcellularLocation>
</comment>
<evidence type="ECO:0000256" key="1">
    <source>
        <dbReference type="ARBA" id="ARBA00013260"/>
    </source>
</evidence>
<dbReference type="Pfam" id="PF01195">
    <property type="entry name" value="Pept_tRNA_hydro"/>
    <property type="match status" value="1"/>
</dbReference>
<feature type="binding site" evidence="7">
    <location>
        <position position="77"/>
    </location>
    <ligand>
        <name>tRNA</name>
        <dbReference type="ChEBI" id="CHEBI:17843"/>
    </ligand>
</feature>
<dbReference type="InterPro" id="IPR018171">
    <property type="entry name" value="Pept_tRNA_hydro_CS"/>
</dbReference>
<evidence type="ECO:0000256" key="8">
    <source>
        <dbReference type="RuleBase" id="RU000673"/>
    </source>
</evidence>
<comment type="catalytic activity">
    <reaction evidence="7 8">
        <text>an N-acyl-L-alpha-aminoacyl-tRNA + H2O = an N-acyl-L-amino acid + a tRNA + H(+)</text>
        <dbReference type="Rhea" id="RHEA:54448"/>
        <dbReference type="Rhea" id="RHEA-COMP:10123"/>
        <dbReference type="Rhea" id="RHEA-COMP:13883"/>
        <dbReference type="ChEBI" id="CHEBI:15377"/>
        <dbReference type="ChEBI" id="CHEBI:15378"/>
        <dbReference type="ChEBI" id="CHEBI:59874"/>
        <dbReference type="ChEBI" id="CHEBI:78442"/>
        <dbReference type="ChEBI" id="CHEBI:138191"/>
        <dbReference type="EC" id="3.1.1.29"/>
    </reaction>
</comment>
<feature type="active site" description="Proton acceptor" evidence="7">
    <location>
        <position position="19"/>
    </location>
</feature>
<feature type="binding site" evidence="7">
    <location>
        <position position="14"/>
    </location>
    <ligand>
        <name>tRNA</name>
        <dbReference type="ChEBI" id="CHEBI:17843"/>
    </ligand>
</feature>
<dbReference type="AlphaFoldDB" id="A0A2G9YUH3"/>
<accession>A0A2G9YUH3</accession>
<dbReference type="PANTHER" id="PTHR17224">
    <property type="entry name" value="PEPTIDYL-TRNA HYDROLASE"/>
    <property type="match status" value="1"/>
</dbReference>
<proteinExistence type="inferred from homology"/>
<dbReference type="GO" id="GO:0072344">
    <property type="term" value="P:rescue of stalled ribosome"/>
    <property type="evidence" value="ECO:0007669"/>
    <property type="project" value="UniProtKB-UniRule"/>
</dbReference>
<dbReference type="GO" id="GO:0005737">
    <property type="term" value="C:cytoplasm"/>
    <property type="evidence" value="ECO:0007669"/>
    <property type="project" value="UniProtKB-SubCell"/>
</dbReference>
<evidence type="ECO:0000256" key="6">
    <source>
        <dbReference type="ARBA" id="ARBA00050038"/>
    </source>
</evidence>
<name>A0A2G9YUH3_9BACT</name>
<comment type="subunit">
    <text evidence="7">Monomer.</text>
</comment>
<reference evidence="10 11" key="1">
    <citation type="submission" date="2017-09" db="EMBL/GenBank/DDBJ databases">
        <title>Depth-based differentiation of microbial function through sediment-hosted aquifers and enrichment of novel symbionts in the deep terrestrial subsurface.</title>
        <authorList>
            <person name="Probst A.J."/>
            <person name="Ladd B."/>
            <person name="Jarett J.K."/>
            <person name="Geller-Mcgrath D.E."/>
            <person name="Sieber C.M."/>
            <person name="Emerson J.B."/>
            <person name="Anantharaman K."/>
            <person name="Thomas B.C."/>
            <person name="Malmstrom R."/>
            <person name="Stieglmeier M."/>
            <person name="Klingl A."/>
            <person name="Woyke T."/>
            <person name="Ryan C.M."/>
            <person name="Banfield J.F."/>
        </authorList>
    </citation>
    <scope>NUCLEOTIDE SEQUENCE [LARGE SCALE GENOMIC DNA]</scope>
    <source>
        <strain evidence="10">CG23_combo_of_CG06-09_8_20_14_all_39_17</strain>
    </source>
</reference>
<keyword evidence="2 7" id="KW-0820">tRNA-binding</keyword>
<comment type="function">
    <text evidence="7">Hydrolyzes ribosome-free peptidyl-tRNAs (with 1 or more amino acids incorporated), which drop off the ribosome during protein synthesis, or as a result of ribosome stalling.</text>
</comment>
<dbReference type="Gene3D" id="3.40.50.1470">
    <property type="entry name" value="Peptidyl-tRNA hydrolase"/>
    <property type="match status" value="1"/>
</dbReference>
<dbReference type="GO" id="GO:0000049">
    <property type="term" value="F:tRNA binding"/>
    <property type="evidence" value="ECO:0007669"/>
    <property type="project" value="UniProtKB-UniRule"/>
</dbReference>
<evidence type="ECO:0000256" key="9">
    <source>
        <dbReference type="RuleBase" id="RU004320"/>
    </source>
</evidence>
<dbReference type="GO" id="GO:0006515">
    <property type="term" value="P:protein quality control for misfolded or incompletely synthesized proteins"/>
    <property type="evidence" value="ECO:0007669"/>
    <property type="project" value="UniProtKB-UniRule"/>
</dbReference>